<feature type="domain" description="AB hydrolase-1" evidence="2">
    <location>
        <begin position="33"/>
        <end position="146"/>
    </location>
</feature>
<evidence type="ECO:0000313" key="4">
    <source>
        <dbReference type="Proteomes" id="UP001203423"/>
    </source>
</evidence>
<dbReference type="InterPro" id="IPR000073">
    <property type="entry name" value="AB_hydrolase_1"/>
</dbReference>
<gene>
    <name evidence="3" type="ORF">L2764_24730</name>
</gene>
<dbReference type="Gene3D" id="3.40.50.1820">
    <property type="entry name" value="alpha/beta hydrolase"/>
    <property type="match status" value="1"/>
</dbReference>
<dbReference type="EMBL" id="JAKIKS010000178">
    <property type="protein sequence ID" value="MCL1127591.1"/>
    <property type="molecule type" value="Genomic_DNA"/>
</dbReference>
<dbReference type="PRINTS" id="PR00412">
    <property type="entry name" value="EPOXHYDRLASE"/>
</dbReference>
<keyword evidence="1 3" id="KW-0378">Hydrolase</keyword>
<protein>
    <submittedName>
        <fullName evidence="3">Alpha/beta hydrolase</fullName>
    </submittedName>
</protein>
<dbReference type="PANTHER" id="PTHR43798:SF31">
    <property type="entry name" value="AB HYDROLASE SUPERFAMILY PROTEIN YCLE"/>
    <property type="match status" value="1"/>
</dbReference>
<dbReference type="GO" id="GO:0016787">
    <property type="term" value="F:hydrolase activity"/>
    <property type="evidence" value="ECO:0007669"/>
    <property type="project" value="UniProtKB-KW"/>
</dbReference>
<evidence type="ECO:0000256" key="1">
    <source>
        <dbReference type="ARBA" id="ARBA00022801"/>
    </source>
</evidence>
<evidence type="ECO:0000259" key="2">
    <source>
        <dbReference type="Pfam" id="PF00561"/>
    </source>
</evidence>
<dbReference type="SUPFAM" id="SSF53474">
    <property type="entry name" value="alpha/beta-Hydrolases"/>
    <property type="match status" value="1"/>
</dbReference>
<reference evidence="3 4" key="1">
    <citation type="submission" date="2022-01" db="EMBL/GenBank/DDBJ databases">
        <title>Whole genome-based taxonomy of the Shewanellaceae.</title>
        <authorList>
            <person name="Martin-Rodriguez A.J."/>
        </authorList>
    </citation>
    <scope>NUCLEOTIDE SEQUENCE [LARGE SCALE GENOMIC DNA]</scope>
    <source>
        <strain evidence="3 4">DSM 17177</strain>
    </source>
</reference>
<evidence type="ECO:0000313" key="3">
    <source>
        <dbReference type="EMBL" id="MCL1127591.1"/>
    </source>
</evidence>
<name>A0ABT0LIQ7_9GAMM</name>
<dbReference type="InterPro" id="IPR029058">
    <property type="entry name" value="AB_hydrolase_fold"/>
</dbReference>
<dbReference type="Proteomes" id="UP001203423">
    <property type="component" value="Unassembled WGS sequence"/>
</dbReference>
<dbReference type="InterPro" id="IPR050266">
    <property type="entry name" value="AB_hydrolase_sf"/>
</dbReference>
<sequence length="287" mass="32220">MNKGALMNPVQSHVFTASDGAKLHYLEAGQGETLLLLPGGGFSADIFQHQMEAFSQDYRVISLDKRGHGKSEKVDFGYRIARFAHDLHDLLTTLALTQVTIVGHSLGAAMVYNYIDLFGHQSIKQFIIVDEPAVLLVNPAWSDSQKQQYGAIYPAAELHGLTNGFLNEDNNELSQNIVNAMTTSYATQTQKDFILSCMDIPGDAASQLYLNNICQDYRDILKKLNLPVLFITGRASLHPWQSHQWMHEQVSGSKLFVFEEQQGGNHFMMVENPNLFNRIVLDFIKNK</sequence>
<proteinExistence type="predicted"/>
<comment type="caution">
    <text evidence="3">The sequence shown here is derived from an EMBL/GenBank/DDBJ whole genome shotgun (WGS) entry which is preliminary data.</text>
</comment>
<dbReference type="Pfam" id="PF00561">
    <property type="entry name" value="Abhydrolase_1"/>
    <property type="match status" value="1"/>
</dbReference>
<dbReference type="PANTHER" id="PTHR43798">
    <property type="entry name" value="MONOACYLGLYCEROL LIPASE"/>
    <property type="match status" value="1"/>
</dbReference>
<accession>A0ABT0LIQ7</accession>
<dbReference type="InterPro" id="IPR000639">
    <property type="entry name" value="Epox_hydrolase-like"/>
</dbReference>
<keyword evidence="4" id="KW-1185">Reference proteome</keyword>
<organism evidence="3 4">
    <name type="scientific">Shewanella surugensis</name>
    <dbReference type="NCBI Taxonomy" id="212020"/>
    <lineage>
        <taxon>Bacteria</taxon>
        <taxon>Pseudomonadati</taxon>
        <taxon>Pseudomonadota</taxon>
        <taxon>Gammaproteobacteria</taxon>
        <taxon>Alteromonadales</taxon>
        <taxon>Shewanellaceae</taxon>
        <taxon>Shewanella</taxon>
    </lineage>
</organism>
<dbReference type="RefSeq" id="WP_248943031.1">
    <property type="nucleotide sequence ID" value="NZ_JAKIKS010000178.1"/>
</dbReference>